<dbReference type="SUPFAM" id="SSF57256">
    <property type="entry name" value="Elafin-like"/>
    <property type="match status" value="3"/>
</dbReference>
<feature type="domain" description="WAP" evidence="1">
    <location>
        <begin position="74"/>
        <end position="118"/>
    </location>
</feature>
<sequence>MNVTLQARGPSILLGCSACRLCTGIFVQTGEHSCEKDGNMEQHWSVWALVLALSALVHFDIVFAAGADGNLTTILPKPGHCPRLLNVIPSHKGCECDEDCPADNKCCVFDCGAVCVPPAFTKPGVCPRRNWGSGMCAEYCSNDNDCPNDEKCCHNGCGHECIAPYTVKRGRCALPQGTSMCAEYCYHDGQCPGEQKCCKTTCGHACSEPC</sequence>
<reference evidence="2 3" key="1">
    <citation type="submission" date="2020-03" db="EMBL/GenBank/DDBJ databases">
        <title>Dissostichus mawsoni Genome sequencing and assembly.</title>
        <authorList>
            <person name="Park H."/>
        </authorList>
    </citation>
    <scope>NUCLEOTIDE SEQUENCE [LARGE SCALE GENOMIC DNA]</scope>
    <source>
        <strain evidence="2">DM0001</strain>
        <tissue evidence="2">Muscle</tissue>
    </source>
</reference>
<evidence type="ECO:0000313" key="2">
    <source>
        <dbReference type="EMBL" id="KAF3860285.1"/>
    </source>
</evidence>
<keyword evidence="3" id="KW-1185">Reference proteome</keyword>
<dbReference type="Pfam" id="PF00095">
    <property type="entry name" value="WAP"/>
    <property type="match status" value="3"/>
</dbReference>
<dbReference type="Gene3D" id="4.10.75.10">
    <property type="entry name" value="Elafin-like"/>
    <property type="match status" value="3"/>
</dbReference>
<dbReference type="OrthoDB" id="4473401at2759"/>
<dbReference type="InterPro" id="IPR008197">
    <property type="entry name" value="WAP_dom"/>
</dbReference>
<protein>
    <recommendedName>
        <fullName evidence="1">WAP domain-containing protein</fullName>
    </recommendedName>
</protein>
<dbReference type="InterPro" id="IPR036645">
    <property type="entry name" value="Elafin-like_sf"/>
</dbReference>
<feature type="domain" description="WAP" evidence="1">
    <location>
        <begin position="166"/>
        <end position="210"/>
    </location>
</feature>
<name>A0A7J5ZEP0_DISMA</name>
<dbReference type="GO" id="GO:0045087">
    <property type="term" value="P:innate immune response"/>
    <property type="evidence" value="ECO:0007669"/>
    <property type="project" value="TreeGrafter"/>
</dbReference>
<feature type="domain" description="WAP" evidence="1">
    <location>
        <begin position="119"/>
        <end position="165"/>
    </location>
</feature>
<evidence type="ECO:0000313" key="3">
    <source>
        <dbReference type="Proteomes" id="UP000518266"/>
    </source>
</evidence>
<dbReference type="InterPro" id="IPR050514">
    <property type="entry name" value="WAP_four-disulfide_core"/>
</dbReference>
<dbReference type="PANTHER" id="PTHR19441">
    <property type="entry name" value="WHEY ACDIC PROTEIN WAP"/>
    <property type="match status" value="1"/>
</dbReference>
<dbReference type="GO" id="GO:0019731">
    <property type="term" value="P:antibacterial humoral response"/>
    <property type="evidence" value="ECO:0007669"/>
    <property type="project" value="TreeGrafter"/>
</dbReference>
<dbReference type="SMART" id="SM00217">
    <property type="entry name" value="WAP"/>
    <property type="match status" value="3"/>
</dbReference>
<dbReference type="GO" id="GO:0005615">
    <property type="term" value="C:extracellular space"/>
    <property type="evidence" value="ECO:0007669"/>
    <property type="project" value="TreeGrafter"/>
</dbReference>
<comment type="caution">
    <text evidence="2">The sequence shown here is derived from an EMBL/GenBank/DDBJ whole genome shotgun (WGS) entry which is preliminary data.</text>
</comment>
<dbReference type="GO" id="GO:0004867">
    <property type="term" value="F:serine-type endopeptidase inhibitor activity"/>
    <property type="evidence" value="ECO:0007669"/>
    <property type="project" value="TreeGrafter"/>
</dbReference>
<dbReference type="PROSITE" id="PS51390">
    <property type="entry name" value="WAP"/>
    <property type="match status" value="3"/>
</dbReference>
<organism evidence="2 3">
    <name type="scientific">Dissostichus mawsoni</name>
    <name type="common">Antarctic cod</name>
    <dbReference type="NCBI Taxonomy" id="36200"/>
    <lineage>
        <taxon>Eukaryota</taxon>
        <taxon>Metazoa</taxon>
        <taxon>Chordata</taxon>
        <taxon>Craniata</taxon>
        <taxon>Vertebrata</taxon>
        <taxon>Euteleostomi</taxon>
        <taxon>Actinopterygii</taxon>
        <taxon>Neopterygii</taxon>
        <taxon>Teleostei</taxon>
        <taxon>Neoteleostei</taxon>
        <taxon>Acanthomorphata</taxon>
        <taxon>Eupercaria</taxon>
        <taxon>Perciformes</taxon>
        <taxon>Notothenioidei</taxon>
        <taxon>Nototheniidae</taxon>
        <taxon>Dissostichus</taxon>
    </lineage>
</organism>
<dbReference type="Proteomes" id="UP000518266">
    <property type="component" value="Unassembled WGS sequence"/>
</dbReference>
<dbReference type="PRINTS" id="PR00003">
    <property type="entry name" value="4DISULPHCORE"/>
</dbReference>
<proteinExistence type="predicted"/>
<dbReference type="EMBL" id="JAAKFY010000002">
    <property type="protein sequence ID" value="KAF3860285.1"/>
    <property type="molecule type" value="Genomic_DNA"/>
</dbReference>
<dbReference type="AlphaFoldDB" id="A0A7J5ZEP0"/>
<accession>A0A7J5ZEP0</accession>
<gene>
    <name evidence="2" type="ORF">F7725_000540</name>
</gene>
<evidence type="ECO:0000259" key="1">
    <source>
        <dbReference type="PROSITE" id="PS51390"/>
    </source>
</evidence>
<dbReference type="PANTHER" id="PTHR19441:SF95">
    <property type="entry name" value="PERLWAPIN ISOFORM X1"/>
    <property type="match status" value="1"/>
</dbReference>